<reference evidence="2" key="1">
    <citation type="submission" date="2020-09" db="EMBL/GenBank/DDBJ databases">
        <title>A novel bacterium of genus Paenibacillus, isolated from South China Sea.</title>
        <authorList>
            <person name="Huang H."/>
            <person name="Mo K."/>
            <person name="Hu Y."/>
        </authorList>
    </citation>
    <scope>NUCLEOTIDE SEQUENCE</scope>
    <source>
        <strain evidence="2">IB182363</strain>
    </source>
</reference>
<dbReference type="Proteomes" id="UP000639396">
    <property type="component" value="Unassembled WGS sequence"/>
</dbReference>
<evidence type="ECO:0000313" key="2">
    <source>
        <dbReference type="EMBL" id="MBD2863048.1"/>
    </source>
</evidence>
<dbReference type="InterPro" id="IPR024995">
    <property type="entry name" value="DUF3895"/>
</dbReference>
<dbReference type="EMBL" id="JACXJA010000016">
    <property type="protein sequence ID" value="MBD2863048.1"/>
    <property type="molecule type" value="Genomic_DNA"/>
</dbReference>
<feature type="region of interest" description="Disordered" evidence="1">
    <location>
        <begin position="226"/>
        <end position="245"/>
    </location>
</feature>
<organism evidence="2 3">
    <name type="scientific">Paenibacillus oceani</name>
    <dbReference type="NCBI Taxonomy" id="2772510"/>
    <lineage>
        <taxon>Bacteria</taxon>
        <taxon>Bacillati</taxon>
        <taxon>Bacillota</taxon>
        <taxon>Bacilli</taxon>
        <taxon>Bacillales</taxon>
        <taxon>Paenibacillaceae</taxon>
        <taxon>Paenibacillus</taxon>
    </lineage>
</organism>
<proteinExistence type="predicted"/>
<sequence>MILSVQDREMLLAELNAEQRHYLSEQMVRSRRTVFANAMAREKGYHIPEHADPETIEVLLDDWLYTGYIDAGAVTPDLRCECGRPLRYQHHVTHKVTGEEKKFGIEHLKEHLGIDASIVTAIKQGFDAIDYELDEILIKLRSGWKPEPELLANLPASLPEEIRMHQKLGLPLLERHTRKLRQLRSEGLKPKILPPLPQGAPPSGTGTSRREEKEKEKVDDLFSWFEEPEEEPEQPGQQAEPVSAASAISVQSLPPYLQQKVESYVRDDVRSARVICELLIREHGASEARFATGKPMIYLPVCLYIERVFPDAKLERLYQDDRCYTV</sequence>
<protein>
    <submittedName>
        <fullName evidence="2">DUF3895 domain-containing protein</fullName>
    </submittedName>
</protein>
<keyword evidence="3" id="KW-1185">Reference proteome</keyword>
<dbReference type="Pfam" id="PF13034">
    <property type="entry name" value="DUF3895"/>
    <property type="match status" value="1"/>
</dbReference>
<evidence type="ECO:0000313" key="3">
    <source>
        <dbReference type="Proteomes" id="UP000639396"/>
    </source>
</evidence>
<accession>A0A927CAD9</accession>
<evidence type="ECO:0000256" key="1">
    <source>
        <dbReference type="SAM" id="MobiDB-lite"/>
    </source>
</evidence>
<name>A0A927CAD9_9BACL</name>
<feature type="region of interest" description="Disordered" evidence="1">
    <location>
        <begin position="186"/>
        <end position="215"/>
    </location>
</feature>
<dbReference type="AlphaFoldDB" id="A0A927CAD9"/>
<comment type="caution">
    <text evidence="2">The sequence shown here is derived from an EMBL/GenBank/DDBJ whole genome shotgun (WGS) entry which is preliminary data.</text>
</comment>
<dbReference type="RefSeq" id="WP_190928494.1">
    <property type="nucleotide sequence ID" value="NZ_JACXJA010000016.1"/>
</dbReference>
<gene>
    <name evidence="2" type="ORF">IDH45_13730</name>
</gene>